<protein>
    <recommendedName>
        <fullName evidence="1">DUF4283 domain-containing protein</fullName>
    </recommendedName>
</protein>
<proteinExistence type="predicted"/>
<name>A0A565BML9_9BRAS</name>
<dbReference type="EMBL" id="CABITT030000004">
    <property type="protein sequence ID" value="VVB02124.1"/>
    <property type="molecule type" value="Genomic_DNA"/>
</dbReference>
<dbReference type="InterPro" id="IPR025558">
    <property type="entry name" value="DUF4283"/>
</dbReference>
<sequence>MSEGPSSSGKVSLTLSDNSLQWSKDKKSTSSFLHTAGIYNSLIKEKGKGLKYEEDPPRASRVKVPQFDPSELIHNHKLMLVGRITNPKIQKMWALLPFLADHWKVSSRPVGADLDQGRFQYQFASEEDLQKVLDNRPYHFAHWMIILQRWEPTVATSFPSQIPFWIQVQ</sequence>
<evidence type="ECO:0000313" key="2">
    <source>
        <dbReference type="EMBL" id="VVB02124.1"/>
    </source>
</evidence>
<dbReference type="AlphaFoldDB" id="A0A565BML9"/>
<evidence type="ECO:0000259" key="1">
    <source>
        <dbReference type="Pfam" id="PF14111"/>
    </source>
</evidence>
<gene>
    <name evidence="2" type="ORF">ANE_LOCUS12568</name>
</gene>
<keyword evidence="3" id="KW-1185">Reference proteome</keyword>
<dbReference type="InterPro" id="IPR040256">
    <property type="entry name" value="At4g02000-like"/>
</dbReference>
<evidence type="ECO:0000313" key="3">
    <source>
        <dbReference type="Proteomes" id="UP000489600"/>
    </source>
</evidence>
<dbReference type="OrthoDB" id="1461917at2759"/>
<organism evidence="2 3">
    <name type="scientific">Arabis nemorensis</name>
    <dbReference type="NCBI Taxonomy" id="586526"/>
    <lineage>
        <taxon>Eukaryota</taxon>
        <taxon>Viridiplantae</taxon>
        <taxon>Streptophyta</taxon>
        <taxon>Embryophyta</taxon>
        <taxon>Tracheophyta</taxon>
        <taxon>Spermatophyta</taxon>
        <taxon>Magnoliopsida</taxon>
        <taxon>eudicotyledons</taxon>
        <taxon>Gunneridae</taxon>
        <taxon>Pentapetalae</taxon>
        <taxon>rosids</taxon>
        <taxon>malvids</taxon>
        <taxon>Brassicales</taxon>
        <taxon>Brassicaceae</taxon>
        <taxon>Arabideae</taxon>
        <taxon>Arabis</taxon>
    </lineage>
</organism>
<dbReference type="PANTHER" id="PTHR31286">
    <property type="entry name" value="GLYCINE-RICH CELL WALL STRUCTURAL PROTEIN 1.8-LIKE"/>
    <property type="match status" value="1"/>
</dbReference>
<feature type="domain" description="DUF4283" evidence="1">
    <location>
        <begin position="75"/>
        <end position="155"/>
    </location>
</feature>
<accession>A0A565BML9</accession>
<reference evidence="2" key="1">
    <citation type="submission" date="2019-07" db="EMBL/GenBank/DDBJ databases">
        <authorList>
            <person name="Dittberner H."/>
        </authorList>
    </citation>
    <scope>NUCLEOTIDE SEQUENCE [LARGE SCALE GENOMIC DNA]</scope>
</reference>
<dbReference type="PANTHER" id="PTHR31286:SF163">
    <property type="entry name" value="ZINC KNUCKLE CX2CX4HX4C DOMAIN-CONTAINING PROTEIN"/>
    <property type="match status" value="1"/>
</dbReference>
<dbReference type="Proteomes" id="UP000489600">
    <property type="component" value="Unassembled WGS sequence"/>
</dbReference>
<comment type="caution">
    <text evidence="2">The sequence shown here is derived from an EMBL/GenBank/DDBJ whole genome shotgun (WGS) entry which is preliminary data.</text>
</comment>
<dbReference type="Pfam" id="PF14111">
    <property type="entry name" value="DUF4283"/>
    <property type="match status" value="1"/>
</dbReference>